<sequence>MRSLLIWEIVDWEEDEDILVDEFAEDDNFLDEENNFQLKDDFQNIDLISDQDITDQLDPLREEKAVEELREVEKSTEVAPSFPAPSVLHSTSIEEAGRWSDKTKKPSGHWNEEAGFIPYPLDQQRRKFLWIQEKGNLQWTGSFSKFFFFSFNFTSFFLINHKIDQAIIMVPESSMI</sequence>
<evidence type="ECO:0000313" key="2">
    <source>
        <dbReference type="RefSeq" id="XP_039138414.1"/>
    </source>
</evidence>
<accession>A0AB40CG81</accession>
<protein>
    <submittedName>
        <fullName evidence="2">Uncharacterized protein LOC120275782</fullName>
    </submittedName>
</protein>
<reference evidence="2" key="1">
    <citation type="submission" date="2025-08" db="UniProtKB">
        <authorList>
            <consortium name="RefSeq"/>
        </authorList>
    </citation>
    <scope>IDENTIFICATION</scope>
</reference>
<evidence type="ECO:0000313" key="1">
    <source>
        <dbReference type="Proteomes" id="UP001515500"/>
    </source>
</evidence>
<organism evidence="1 2">
    <name type="scientific">Dioscorea cayennensis subsp. rotundata</name>
    <name type="common">White Guinea yam</name>
    <name type="synonym">Dioscorea rotundata</name>
    <dbReference type="NCBI Taxonomy" id="55577"/>
    <lineage>
        <taxon>Eukaryota</taxon>
        <taxon>Viridiplantae</taxon>
        <taxon>Streptophyta</taxon>
        <taxon>Embryophyta</taxon>
        <taxon>Tracheophyta</taxon>
        <taxon>Spermatophyta</taxon>
        <taxon>Magnoliopsida</taxon>
        <taxon>Liliopsida</taxon>
        <taxon>Dioscoreales</taxon>
        <taxon>Dioscoreaceae</taxon>
        <taxon>Dioscorea</taxon>
    </lineage>
</organism>
<keyword evidence="1" id="KW-1185">Reference proteome</keyword>
<dbReference type="AlphaFoldDB" id="A0AB40CG81"/>
<name>A0AB40CG81_DIOCR</name>
<dbReference type="GeneID" id="120275782"/>
<dbReference type="Proteomes" id="UP001515500">
    <property type="component" value="Chromosome 14"/>
</dbReference>
<dbReference type="RefSeq" id="XP_039138414.1">
    <property type="nucleotide sequence ID" value="XM_039282480.1"/>
</dbReference>
<proteinExistence type="predicted"/>
<gene>
    <name evidence="2" type="primary">LOC120275782</name>
</gene>